<dbReference type="CDD" id="cd00408">
    <property type="entry name" value="DHDPS-like"/>
    <property type="match status" value="1"/>
</dbReference>
<evidence type="ECO:0000313" key="3">
    <source>
        <dbReference type="EMBL" id="QDP97092.1"/>
    </source>
</evidence>
<dbReference type="SMART" id="SM01130">
    <property type="entry name" value="DHDPS"/>
    <property type="match status" value="1"/>
</dbReference>
<evidence type="ECO:0000256" key="2">
    <source>
        <dbReference type="ARBA" id="ARBA00023239"/>
    </source>
</evidence>
<dbReference type="OrthoDB" id="9778880at2"/>
<dbReference type="Pfam" id="PF00701">
    <property type="entry name" value="DHDPS"/>
    <property type="match status" value="1"/>
</dbReference>
<comment type="similarity">
    <text evidence="1">Belongs to the DapA family.</text>
</comment>
<dbReference type="GO" id="GO:0008840">
    <property type="term" value="F:4-hydroxy-tetrahydrodipicolinate synthase activity"/>
    <property type="evidence" value="ECO:0007669"/>
    <property type="project" value="TreeGrafter"/>
</dbReference>
<dbReference type="KEGG" id="mik:FOE78_15200"/>
<dbReference type="InterPro" id="IPR013785">
    <property type="entry name" value="Aldolase_TIM"/>
</dbReference>
<dbReference type="InterPro" id="IPR002220">
    <property type="entry name" value="DapA-like"/>
</dbReference>
<evidence type="ECO:0000256" key="1">
    <source>
        <dbReference type="ARBA" id="ARBA00007592"/>
    </source>
</evidence>
<gene>
    <name evidence="3" type="ORF">FOE78_15200</name>
</gene>
<dbReference type="Gene3D" id="3.20.20.70">
    <property type="entry name" value="Aldolase class I"/>
    <property type="match status" value="1"/>
</dbReference>
<dbReference type="PANTHER" id="PTHR12128:SF66">
    <property type="entry name" value="4-HYDROXY-2-OXOGLUTARATE ALDOLASE, MITOCHONDRIAL"/>
    <property type="match status" value="1"/>
</dbReference>
<evidence type="ECO:0000313" key="4">
    <source>
        <dbReference type="Proteomes" id="UP000319263"/>
    </source>
</evidence>
<dbReference type="AlphaFoldDB" id="A0A516Q136"/>
<reference evidence="3 4" key="1">
    <citation type="submission" date="2019-07" db="EMBL/GenBank/DDBJ databases">
        <title>Microlunatus dokdonensis sp. nov. isolated from the rhizospheric soil of the wild plant Elymus tsukushiensis.</title>
        <authorList>
            <person name="Ghim S.-Y."/>
            <person name="Hwang Y.-J."/>
            <person name="Son J.-S."/>
            <person name="Shin J.-H."/>
        </authorList>
    </citation>
    <scope>NUCLEOTIDE SEQUENCE [LARGE SCALE GENOMIC DNA]</scope>
    <source>
        <strain evidence="3 4">KUDC0627</strain>
    </source>
</reference>
<dbReference type="Proteomes" id="UP000319263">
    <property type="component" value="Chromosome"/>
</dbReference>
<protein>
    <submittedName>
        <fullName evidence="3">Dihydrodipicolinate synthase family protein</fullName>
    </submittedName>
</protein>
<dbReference type="SUPFAM" id="SSF51569">
    <property type="entry name" value="Aldolase"/>
    <property type="match status" value="1"/>
</dbReference>
<keyword evidence="4" id="KW-1185">Reference proteome</keyword>
<organism evidence="3 4">
    <name type="scientific">Microlunatus elymi</name>
    <dbReference type="NCBI Taxonomy" id="2596828"/>
    <lineage>
        <taxon>Bacteria</taxon>
        <taxon>Bacillati</taxon>
        <taxon>Actinomycetota</taxon>
        <taxon>Actinomycetes</taxon>
        <taxon>Propionibacteriales</taxon>
        <taxon>Propionibacteriaceae</taxon>
        <taxon>Microlunatus</taxon>
    </lineage>
</organism>
<dbReference type="PRINTS" id="PR00146">
    <property type="entry name" value="DHPICSNTHASE"/>
</dbReference>
<proteinExistence type="inferred from homology"/>
<accession>A0A516Q136</accession>
<name>A0A516Q136_9ACTN</name>
<dbReference type="PANTHER" id="PTHR12128">
    <property type="entry name" value="DIHYDRODIPICOLINATE SYNTHASE"/>
    <property type="match status" value="1"/>
</dbReference>
<dbReference type="EMBL" id="CP041692">
    <property type="protein sequence ID" value="QDP97092.1"/>
    <property type="molecule type" value="Genomic_DNA"/>
</dbReference>
<keyword evidence="2" id="KW-0456">Lyase</keyword>
<sequence>MVAICVSSCGSMLVCQPASLACQRERPNMSTLHGYFRRVAATGLTTGGPVSHHPGIPAAFNGEAVPRVNQDQLAPTQLAGVLTPVITPLNDDRQLDIDSLERHVGHLLDAGVQGLWVNGTTGEFYGLDVEQRARVVGECVRIADLRVPVIAHVGDTSLALALEQARAARKAGATMVSVLPPYAAQFSQDEIKTHFRALAAEAGPVIAYHMPQIAGPGLTIASIVELAADGVICGAKDSSSDVLWLRQLINAAADAGVEIPAFTGGSAVSDLGYFVGAVGAMSSTANLVPRHLVAQYEAARRGDWDETRARQRQTDELMAALRLPGRTSPTAIAGIYKFLLAALGRIDGARGVAPLRDLTEDEQERLVVGVIGLIEKLDDVQPSPASV</sequence>